<keyword evidence="4" id="KW-1133">Transmembrane helix</keyword>
<evidence type="ECO:0000256" key="1">
    <source>
        <dbReference type="ARBA" id="ARBA00004141"/>
    </source>
</evidence>
<name>A0A1D7W230_BREAU</name>
<sequence>MSELREHAIEHTDPAGRATVATGTEVAVHDPGQLIPLVRTTALVRCNPLTKIAVALILMVGTLLSIDMVSAGVVLGFCLLALPATGLDLIAALKRLWFLPLGALLAAWGTAILAEKTGAAVVEIGPVLMTTGSLGAAAAIFLRALALAIPLIVLASTIDPRDLADALIQRLHLPEVVVVSVLAASRLLGLLVSEWQTLAMARRARGLAGGSIVRRTGSLFAGIFVLLVQSIRRGTTLAMAMEGRAFGRRGRTWRRCSTFGAGDGVAVTVSLAVCVLAIVAAHAFGTWNPIVGG</sequence>
<dbReference type="Proteomes" id="UP000094793">
    <property type="component" value="Chromosome"/>
</dbReference>
<reference evidence="7" key="1">
    <citation type="submission" date="2016-09" db="EMBL/GenBank/DDBJ databases">
        <title>Complete Genome Sequence of Brevibacterium linens SMQ-1335.</title>
        <authorList>
            <person name="de Melo A.G."/>
            <person name="Labrie S.J."/>
            <person name="Dumaresq J."/>
            <person name="Roberts R.J."/>
            <person name="Tremblay D.M."/>
            <person name="Moineau S."/>
        </authorList>
    </citation>
    <scope>NUCLEOTIDE SEQUENCE [LARGE SCALE GENOMIC DNA]</scope>
    <source>
        <strain evidence="7">SMQ-1335</strain>
    </source>
</reference>
<comment type="subcellular location">
    <subcellularLocation>
        <location evidence="1">Membrane</location>
        <topology evidence="1">Multi-pass membrane protein</topology>
    </subcellularLocation>
</comment>
<organism evidence="6 7">
    <name type="scientific">Brevibacterium aurantiacum</name>
    <dbReference type="NCBI Taxonomy" id="273384"/>
    <lineage>
        <taxon>Bacteria</taxon>
        <taxon>Bacillati</taxon>
        <taxon>Actinomycetota</taxon>
        <taxon>Actinomycetes</taxon>
        <taxon>Micrococcales</taxon>
        <taxon>Brevibacteriaceae</taxon>
        <taxon>Brevibacterium</taxon>
    </lineage>
</organism>
<dbReference type="InterPro" id="IPR051611">
    <property type="entry name" value="ECF_transporter_component"/>
</dbReference>
<dbReference type="PANTHER" id="PTHR34857:SF2">
    <property type="entry name" value="SLL0384 PROTEIN"/>
    <property type="match status" value="1"/>
</dbReference>
<accession>A0A1D7W230</accession>
<protein>
    <submittedName>
        <fullName evidence="6">Transmembrane component YkoC of energizing module of thiamin-regulated ECF transporter for HydroxyMethylPyrimidine</fullName>
    </submittedName>
</protein>
<keyword evidence="2" id="KW-1003">Cell membrane</keyword>
<evidence type="ECO:0000256" key="5">
    <source>
        <dbReference type="ARBA" id="ARBA00023136"/>
    </source>
</evidence>
<dbReference type="KEGG" id="blin:BLSMQ_1026"/>
<evidence type="ECO:0000313" key="6">
    <source>
        <dbReference type="EMBL" id="AOP52738.1"/>
    </source>
</evidence>
<dbReference type="CDD" id="cd16914">
    <property type="entry name" value="EcfT"/>
    <property type="match status" value="1"/>
</dbReference>
<dbReference type="PATRIC" id="fig|1703.10.peg.1052"/>
<keyword evidence="3 6" id="KW-0812">Transmembrane</keyword>
<gene>
    <name evidence="6" type="ORF">BLSMQ_1026</name>
</gene>
<keyword evidence="5" id="KW-0472">Membrane</keyword>
<dbReference type="EMBL" id="CP017150">
    <property type="protein sequence ID" value="AOP52738.1"/>
    <property type="molecule type" value="Genomic_DNA"/>
</dbReference>
<dbReference type="AlphaFoldDB" id="A0A1D7W230"/>
<dbReference type="InterPro" id="IPR003339">
    <property type="entry name" value="ABC/ECF_trnsptr_transmembrane"/>
</dbReference>
<dbReference type="RefSeq" id="WP_083248675.1">
    <property type="nucleotide sequence ID" value="NZ_CP017150.1"/>
</dbReference>
<dbReference type="GO" id="GO:0005886">
    <property type="term" value="C:plasma membrane"/>
    <property type="evidence" value="ECO:0007669"/>
    <property type="project" value="UniProtKB-ARBA"/>
</dbReference>
<dbReference type="OrthoDB" id="6400at2"/>
<evidence type="ECO:0000256" key="3">
    <source>
        <dbReference type="ARBA" id="ARBA00022692"/>
    </source>
</evidence>
<proteinExistence type="predicted"/>
<evidence type="ECO:0000256" key="4">
    <source>
        <dbReference type="ARBA" id="ARBA00022989"/>
    </source>
</evidence>
<evidence type="ECO:0000313" key="7">
    <source>
        <dbReference type="Proteomes" id="UP000094793"/>
    </source>
</evidence>
<evidence type="ECO:0000256" key="2">
    <source>
        <dbReference type="ARBA" id="ARBA00022475"/>
    </source>
</evidence>
<dbReference type="Pfam" id="PF02361">
    <property type="entry name" value="CbiQ"/>
    <property type="match status" value="1"/>
</dbReference>
<dbReference type="eggNOG" id="COG0619">
    <property type="taxonomic scope" value="Bacteria"/>
</dbReference>
<dbReference type="PANTHER" id="PTHR34857">
    <property type="entry name" value="SLL0384 PROTEIN"/>
    <property type="match status" value="1"/>
</dbReference>